<evidence type="ECO:0000313" key="2">
    <source>
        <dbReference type="Proteomes" id="UP000294692"/>
    </source>
</evidence>
<organism evidence="1 2">
    <name type="scientific">Paracandidimonas soli</name>
    <dbReference type="NCBI Taxonomy" id="1917182"/>
    <lineage>
        <taxon>Bacteria</taxon>
        <taxon>Pseudomonadati</taxon>
        <taxon>Pseudomonadota</taxon>
        <taxon>Betaproteobacteria</taxon>
        <taxon>Burkholderiales</taxon>
        <taxon>Alcaligenaceae</taxon>
        <taxon>Paracandidimonas</taxon>
    </lineage>
</organism>
<sequence length="120" mass="13149">MSTERKSMSSAEREVRIELVRARAALERRRLLRGAERLAQAASPAELVRGIIPPGLQSLGSSRPSDWIAHAVSLGRRYPMLLSGLTSLIPMLGRRKRLLRLGAGLLLSWQIARKAGKGGN</sequence>
<evidence type="ECO:0000313" key="1">
    <source>
        <dbReference type="EMBL" id="TCU98469.1"/>
    </source>
</evidence>
<keyword evidence="2" id="KW-1185">Reference proteome</keyword>
<name>A0A4V6P2Q6_9BURK</name>
<gene>
    <name evidence="1" type="ORF">EV686_105169</name>
</gene>
<evidence type="ECO:0008006" key="3">
    <source>
        <dbReference type="Google" id="ProtNLM"/>
    </source>
</evidence>
<proteinExistence type="predicted"/>
<dbReference type="AlphaFoldDB" id="A0A4V6P2Q6"/>
<dbReference type="Proteomes" id="UP000294692">
    <property type="component" value="Unassembled WGS sequence"/>
</dbReference>
<dbReference type="EMBL" id="SMBX01000005">
    <property type="protein sequence ID" value="TCU98469.1"/>
    <property type="molecule type" value="Genomic_DNA"/>
</dbReference>
<comment type="caution">
    <text evidence="1">The sequence shown here is derived from an EMBL/GenBank/DDBJ whole genome shotgun (WGS) entry which is preliminary data.</text>
</comment>
<protein>
    <recommendedName>
        <fullName evidence="3">YqjK-like protein</fullName>
    </recommendedName>
</protein>
<accession>A0A4V6P2Q6</accession>
<dbReference type="RefSeq" id="WP_132477131.1">
    <property type="nucleotide sequence ID" value="NZ_JBHRVM010000001.1"/>
</dbReference>
<reference evidence="1 2" key="1">
    <citation type="submission" date="2019-03" db="EMBL/GenBank/DDBJ databases">
        <title>Genomic Encyclopedia of Type Strains, Phase IV (KMG-IV): sequencing the most valuable type-strain genomes for metagenomic binning, comparative biology and taxonomic classification.</title>
        <authorList>
            <person name="Goeker M."/>
        </authorList>
    </citation>
    <scope>NUCLEOTIDE SEQUENCE [LARGE SCALE GENOMIC DNA]</scope>
    <source>
        <strain evidence="1 2">DSM 100048</strain>
    </source>
</reference>
<dbReference type="OrthoDB" id="8639152at2"/>